<evidence type="ECO:0000256" key="1">
    <source>
        <dbReference type="ARBA" id="ARBA00023015"/>
    </source>
</evidence>
<keyword evidence="7" id="KW-1185">Reference proteome</keyword>
<dbReference type="EMBL" id="JACXSI010000018">
    <property type="protein sequence ID" value="MBD3108464.1"/>
    <property type="molecule type" value="Genomic_DNA"/>
</dbReference>
<dbReference type="SMART" id="SM00422">
    <property type="entry name" value="HTH_MERR"/>
    <property type="match status" value="1"/>
</dbReference>
<dbReference type="InterPro" id="IPR012925">
    <property type="entry name" value="TipAS_dom"/>
</dbReference>
<dbReference type="PROSITE" id="PS50937">
    <property type="entry name" value="HTH_MERR_2"/>
    <property type="match status" value="1"/>
</dbReference>
<evidence type="ECO:0000256" key="3">
    <source>
        <dbReference type="ARBA" id="ARBA00023159"/>
    </source>
</evidence>
<evidence type="ECO:0000256" key="2">
    <source>
        <dbReference type="ARBA" id="ARBA00023125"/>
    </source>
</evidence>
<dbReference type="Pfam" id="PF13411">
    <property type="entry name" value="MerR_1"/>
    <property type="match status" value="1"/>
</dbReference>
<reference evidence="6" key="1">
    <citation type="submission" date="2020-09" db="EMBL/GenBank/DDBJ databases">
        <title>Bacillus faecalis sp. nov., a moderately halophilic bacterium isolated from cow faeces.</title>
        <authorList>
            <person name="Jiang L."/>
            <person name="Lee J."/>
        </authorList>
    </citation>
    <scope>NUCLEOTIDE SEQUENCE</scope>
    <source>
        <strain evidence="6">AGMB 02131</strain>
    </source>
</reference>
<keyword evidence="3" id="KW-0010">Activator</keyword>
<dbReference type="Gene3D" id="1.10.490.50">
    <property type="entry name" value="Antibiotic binding domain of TipA-like multidrug resistance regulators"/>
    <property type="match status" value="1"/>
</dbReference>
<evidence type="ECO:0000259" key="5">
    <source>
        <dbReference type="PROSITE" id="PS50937"/>
    </source>
</evidence>
<proteinExistence type="predicted"/>
<dbReference type="GO" id="GO:0003700">
    <property type="term" value="F:DNA-binding transcription factor activity"/>
    <property type="evidence" value="ECO:0007669"/>
    <property type="project" value="InterPro"/>
</dbReference>
<dbReference type="SUPFAM" id="SSF89082">
    <property type="entry name" value="Antibiotic binding domain of TipA-like multidrug resistance regulators"/>
    <property type="match status" value="1"/>
</dbReference>
<dbReference type="Gene3D" id="1.10.1660.10">
    <property type="match status" value="1"/>
</dbReference>
<evidence type="ECO:0000313" key="7">
    <source>
        <dbReference type="Proteomes" id="UP000602076"/>
    </source>
</evidence>
<sequence>MVMKIKEVAELAGVSVRTLHHYDEIGLLKPDETTETGYRIYTEANLDTLQQILFFKELGFPLKKIKEIMGKSDYDRQNALQMHKQMLIDKRHQIDKMLLTIDKTIAHTKGELAMTNKEKFEGFDFSNNPYEQEARERWGSDQVDEANANIAGMSENQKQQFNDIFRKLAAIRDLSPSSKEAQELIKEWYDMLNTISKYSLDAFKGLGQLYVLDERFTNNIDQFGEGLAVFMSEAMAYYADANK</sequence>
<dbReference type="InterPro" id="IPR009061">
    <property type="entry name" value="DNA-bd_dom_put_sf"/>
</dbReference>
<protein>
    <submittedName>
        <fullName evidence="6">MerR family transcriptional regulator</fullName>
    </submittedName>
</protein>
<organism evidence="6 7">
    <name type="scientific">Peribacillus faecalis</name>
    <dbReference type="NCBI Taxonomy" id="2772559"/>
    <lineage>
        <taxon>Bacteria</taxon>
        <taxon>Bacillati</taxon>
        <taxon>Bacillota</taxon>
        <taxon>Bacilli</taxon>
        <taxon>Bacillales</taxon>
        <taxon>Bacillaceae</taxon>
        <taxon>Peribacillus</taxon>
    </lineage>
</organism>
<keyword evidence="2" id="KW-0238">DNA-binding</keyword>
<dbReference type="InterPro" id="IPR000551">
    <property type="entry name" value="MerR-type_HTH_dom"/>
</dbReference>
<dbReference type="PANTHER" id="PTHR30204">
    <property type="entry name" value="REDOX-CYCLING DRUG-SENSING TRANSCRIPTIONAL ACTIVATOR SOXR"/>
    <property type="match status" value="1"/>
</dbReference>
<keyword evidence="4" id="KW-0804">Transcription</keyword>
<dbReference type="PANTHER" id="PTHR30204:SF90">
    <property type="entry name" value="HTH-TYPE TRANSCRIPTIONAL ACTIVATOR MTA"/>
    <property type="match status" value="1"/>
</dbReference>
<dbReference type="CDD" id="cd01106">
    <property type="entry name" value="HTH_TipAL-Mta"/>
    <property type="match status" value="1"/>
</dbReference>
<dbReference type="InterPro" id="IPR047057">
    <property type="entry name" value="MerR_fam"/>
</dbReference>
<comment type="caution">
    <text evidence="6">The sequence shown here is derived from an EMBL/GenBank/DDBJ whole genome shotgun (WGS) entry which is preliminary data.</text>
</comment>
<dbReference type="RefSeq" id="WP_190998021.1">
    <property type="nucleotide sequence ID" value="NZ_JACXSI010000018.1"/>
</dbReference>
<name>A0A927CZY1_9BACI</name>
<evidence type="ECO:0000313" key="6">
    <source>
        <dbReference type="EMBL" id="MBD3108464.1"/>
    </source>
</evidence>
<evidence type="ECO:0000256" key="4">
    <source>
        <dbReference type="ARBA" id="ARBA00023163"/>
    </source>
</evidence>
<feature type="domain" description="HTH merR-type" evidence="5">
    <location>
        <begin position="2"/>
        <end position="71"/>
    </location>
</feature>
<dbReference type="GO" id="GO:0003677">
    <property type="term" value="F:DNA binding"/>
    <property type="evidence" value="ECO:0007669"/>
    <property type="project" value="UniProtKB-KW"/>
</dbReference>
<dbReference type="SUPFAM" id="SSF46955">
    <property type="entry name" value="Putative DNA-binding domain"/>
    <property type="match status" value="1"/>
</dbReference>
<keyword evidence="1" id="KW-0805">Transcription regulation</keyword>
<gene>
    <name evidence="6" type="ORF">IEO70_08800</name>
</gene>
<dbReference type="Pfam" id="PF07739">
    <property type="entry name" value="TipAS"/>
    <property type="match status" value="1"/>
</dbReference>
<dbReference type="InterPro" id="IPR036244">
    <property type="entry name" value="TipA-like_antibiotic-bd"/>
</dbReference>
<accession>A0A927CZY1</accession>
<dbReference type="AlphaFoldDB" id="A0A927CZY1"/>
<dbReference type="PRINTS" id="PR00040">
    <property type="entry name" value="HTHMERR"/>
</dbReference>
<dbReference type="Proteomes" id="UP000602076">
    <property type="component" value="Unassembled WGS sequence"/>
</dbReference>